<dbReference type="SUPFAM" id="SSF82171">
    <property type="entry name" value="DPP6 N-terminal domain-like"/>
    <property type="match status" value="1"/>
</dbReference>
<comment type="caution">
    <text evidence="1">The sequence shown here is derived from an EMBL/GenBank/DDBJ whole genome shotgun (WGS) entry which is preliminary data.</text>
</comment>
<evidence type="ECO:0000313" key="1">
    <source>
        <dbReference type="EMBL" id="GET44958.1"/>
    </source>
</evidence>
<dbReference type="OrthoDB" id="9815657at2"/>
<dbReference type="InterPro" id="IPR011042">
    <property type="entry name" value="6-blade_b-propeller_TolB-like"/>
</dbReference>
<accession>A0A5M4B625</accession>
<evidence type="ECO:0008006" key="3">
    <source>
        <dbReference type="Google" id="ProtNLM"/>
    </source>
</evidence>
<name>A0A5M4B625_9FLAO</name>
<dbReference type="RefSeq" id="WP_155283663.1">
    <property type="nucleotide sequence ID" value="NZ_BLBC01000005.1"/>
</dbReference>
<proteinExistence type="predicted"/>
<keyword evidence="2" id="KW-1185">Reference proteome</keyword>
<dbReference type="Pfam" id="PF07676">
    <property type="entry name" value="PD40"/>
    <property type="match status" value="1"/>
</dbReference>
<sequence>MKRRFITQFLTLSIVWGAFSSCSKEGDGGGAGATGKFPGTLYIDFATDGIRSYDFKTGKLVKVTNTDRGPGVTGYDFSYGSKEIALSIGTSRTFDTYQDKQTFIMRPFEGKYTWYSTISDPNGIPSEGNIFGFKYQYNGQSSEGQFYHEAAIRVSPNKRYIAVDGNYWEDRGVLLFDTQTGKLLAEFYTTKEDLDYQSTPVWTHNNELFFAIRGMLYRWKEGYGKKVEQVLNINDGNGAGYVAVNPQGTRVAFRYKKHLWIQNLDGSGLQQITTSPPSGLSKVDGEYQPVFSPDGRYIAFVGSPTIGRMWTDYDPLQPRLPHVTVVGGAYGYVFIIPDNNKLYDLKDPTSGAVMIKDSSGFYVAGYFSNMIWR</sequence>
<organism evidence="1 2">
    <name type="scientific">Capnocytophaga felis</name>
    <dbReference type="NCBI Taxonomy" id="2267611"/>
    <lineage>
        <taxon>Bacteria</taxon>
        <taxon>Pseudomonadati</taxon>
        <taxon>Bacteroidota</taxon>
        <taxon>Flavobacteriia</taxon>
        <taxon>Flavobacteriales</taxon>
        <taxon>Flavobacteriaceae</taxon>
        <taxon>Capnocytophaga</taxon>
    </lineage>
</organism>
<dbReference type="Proteomes" id="UP000398217">
    <property type="component" value="Unassembled WGS sequence"/>
</dbReference>
<protein>
    <recommendedName>
        <fullName evidence="3">Lipoprotein</fullName>
    </recommendedName>
</protein>
<dbReference type="InterPro" id="IPR011659">
    <property type="entry name" value="WD40"/>
</dbReference>
<dbReference type="Gene3D" id="2.120.10.30">
    <property type="entry name" value="TolB, C-terminal domain"/>
    <property type="match status" value="1"/>
</dbReference>
<gene>
    <name evidence="1" type="ORF">RCZ01_02600</name>
</gene>
<reference evidence="2" key="1">
    <citation type="journal article" date="2020" name="Int. J. Syst. Evol. Microbiol.">
        <title>Capnocytophaga felis sp. nov. isolated from the feline oral cavity.</title>
        <authorList>
            <person name="Suzuki M."/>
            <person name="Umeda K."/>
            <person name="Kimura M."/>
            <person name="Imaoka K."/>
            <person name="Morikawa S."/>
            <person name="Maeda K."/>
        </authorList>
    </citation>
    <scope>NUCLEOTIDE SEQUENCE [LARGE SCALE GENOMIC DNA]</scope>
    <source>
        <strain evidence="2">KC07070</strain>
    </source>
</reference>
<dbReference type="PROSITE" id="PS51257">
    <property type="entry name" value="PROKAR_LIPOPROTEIN"/>
    <property type="match status" value="1"/>
</dbReference>
<evidence type="ECO:0000313" key="2">
    <source>
        <dbReference type="Proteomes" id="UP000398217"/>
    </source>
</evidence>
<dbReference type="AlphaFoldDB" id="A0A5M4B625"/>
<dbReference type="EMBL" id="BLBC01000005">
    <property type="protein sequence ID" value="GET44958.1"/>
    <property type="molecule type" value="Genomic_DNA"/>
</dbReference>